<gene>
    <name evidence="2" type="ORF">NDU88_004500</name>
</gene>
<feature type="region of interest" description="Disordered" evidence="1">
    <location>
        <begin position="1"/>
        <end position="25"/>
    </location>
</feature>
<sequence>MASLPLDLCDFRETRGPGAGSSTLQTGAEHCSEAALNVVSSNNGLIFLPGTKDTSVDTDDEYAGFNEIEDEMDEYVFDPQELLENDLLDKDLDQPSNSQKKGD</sequence>
<protein>
    <submittedName>
        <fullName evidence="2">Uncharacterized protein</fullName>
    </submittedName>
</protein>
<evidence type="ECO:0000313" key="3">
    <source>
        <dbReference type="Proteomes" id="UP001066276"/>
    </source>
</evidence>
<dbReference type="Proteomes" id="UP001066276">
    <property type="component" value="Chromosome 10"/>
</dbReference>
<accession>A0AAV7M8D7</accession>
<dbReference type="AlphaFoldDB" id="A0AAV7M8D7"/>
<evidence type="ECO:0000313" key="2">
    <source>
        <dbReference type="EMBL" id="KAJ1099399.1"/>
    </source>
</evidence>
<comment type="caution">
    <text evidence="2">The sequence shown here is derived from an EMBL/GenBank/DDBJ whole genome shotgun (WGS) entry which is preliminary data.</text>
</comment>
<dbReference type="EMBL" id="JANPWB010000014">
    <property type="protein sequence ID" value="KAJ1099399.1"/>
    <property type="molecule type" value="Genomic_DNA"/>
</dbReference>
<evidence type="ECO:0000256" key="1">
    <source>
        <dbReference type="SAM" id="MobiDB-lite"/>
    </source>
</evidence>
<name>A0AAV7M8D7_PLEWA</name>
<organism evidence="2 3">
    <name type="scientific">Pleurodeles waltl</name>
    <name type="common">Iberian ribbed newt</name>
    <dbReference type="NCBI Taxonomy" id="8319"/>
    <lineage>
        <taxon>Eukaryota</taxon>
        <taxon>Metazoa</taxon>
        <taxon>Chordata</taxon>
        <taxon>Craniata</taxon>
        <taxon>Vertebrata</taxon>
        <taxon>Euteleostomi</taxon>
        <taxon>Amphibia</taxon>
        <taxon>Batrachia</taxon>
        <taxon>Caudata</taxon>
        <taxon>Salamandroidea</taxon>
        <taxon>Salamandridae</taxon>
        <taxon>Pleurodelinae</taxon>
        <taxon>Pleurodeles</taxon>
    </lineage>
</organism>
<proteinExistence type="predicted"/>
<reference evidence="2" key="1">
    <citation type="journal article" date="2022" name="bioRxiv">
        <title>Sequencing and chromosome-scale assembly of the giantPleurodeles waltlgenome.</title>
        <authorList>
            <person name="Brown T."/>
            <person name="Elewa A."/>
            <person name="Iarovenko S."/>
            <person name="Subramanian E."/>
            <person name="Araus A.J."/>
            <person name="Petzold A."/>
            <person name="Susuki M."/>
            <person name="Suzuki K.-i.T."/>
            <person name="Hayashi T."/>
            <person name="Toyoda A."/>
            <person name="Oliveira C."/>
            <person name="Osipova E."/>
            <person name="Leigh N.D."/>
            <person name="Simon A."/>
            <person name="Yun M.H."/>
        </authorList>
    </citation>
    <scope>NUCLEOTIDE SEQUENCE</scope>
    <source>
        <strain evidence="2">20211129_DDA</strain>
        <tissue evidence="2">Liver</tissue>
    </source>
</reference>
<keyword evidence="3" id="KW-1185">Reference proteome</keyword>